<feature type="repeat" description="ANK" evidence="3">
    <location>
        <begin position="7"/>
        <end position="39"/>
    </location>
</feature>
<dbReference type="PROSITE" id="PS50297">
    <property type="entry name" value="ANK_REP_REGION"/>
    <property type="match status" value="2"/>
</dbReference>
<dbReference type="EMBL" id="JASNWA010000007">
    <property type="protein sequence ID" value="KAK3172953.1"/>
    <property type="molecule type" value="Genomic_DNA"/>
</dbReference>
<evidence type="ECO:0000313" key="4">
    <source>
        <dbReference type="EMBL" id="KAK3172953.1"/>
    </source>
</evidence>
<reference evidence="4" key="1">
    <citation type="submission" date="2022-11" db="EMBL/GenBank/DDBJ databases">
        <title>Chromosomal genome sequence assembly and mating type (MAT) locus characterization of the leprose asexual lichenized fungus Lepraria neglecta (Nyl.) Erichsen.</title>
        <authorList>
            <person name="Allen J.L."/>
            <person name="Pfeffer B."/>
        </authorList>
    </citation>
    <scope>NUCLEOTIDE SEQUENCE</scope>
    <source>
        <strain evidence="4">Allen 5258</strain>
    </source>
</reference>
<name>A0AAD9Z8P4_9LECA</name>
<dbReference type="PRINTS" id="PR01415">
    <property type="entry name" value="ANKYRIN"/>
</dbReference>
<dbReference type="Pfam" id="PF12796">
    <property type="entry name" value="Ank_2"/>
    <property type="match status" value="1"/>
</dbReference>
<dbReference type="InterPro" id="IPR002110">
    <property type="entry name" value="Ankyrin_rpt"/>
</dbReference>
<evidence type="ECO:0000256" key="3">
    <source>
        <dbReference type="PROSITE-ProRule" id="PRU00023"/>
    </source>
</evidence>
<accession>A0AAD9Z8P4</accession>
<dbReference type="PROSITE" id="PS50088">
    <property type="entry name" value="ANK_REPEAT"/>
    <property type="match status" value="3"/>
</dbReference>
<evidence type="ECO:0008006" key="6">
    <source>
        <dbReference type="Google" id="ProtNLM"/>
    </source>
</evidence>
<dbReference type="InterPro" id="IPR036770">
    <property type="entry name" value="Ankyrin_rpt-contain_sf"/>
</dbReference>
<dbReference type="AlphaFoldDB" id="A0AAD9Z8P4"/>
<feature type="repeat" description="ANK" evidence="3">
    <location>
        <begin position="318"/>
        <end position="350"/>
    </location>
</feature>
<gene>
    <name evidence="4" type="ORF">OEA41_006279</name>
</gene>
<dbReference type="PANTHER" id="PTHR24171">
    <property type="entry name" value="ANKYRIN REPEAT DOMAIN-CONTAINING PROTEIN 39-RELATED"/>
    <property type="match status" value="1"/>
</dbReference>
<keyword evidence="1" id="KW-0677">Repeat</keyword>
<sequence length="372" mass="41714">MDNRNDYGQIPLHTTAEKGSMEVVRLYIQIGADIMAQDKDGRTPLHLAAGNGHGPAVQALLEPGDGVRGLQKQKKSGETARKVVDFLQDPQIPINSAILDKIRKLLKKTEDDFQSTNISEALHKLQKMSFEVWWLLYNLRFPDQQRFADKRVSNAIHPWLSYGSFISLNGDTHEELLQTLDEVIGKMGRLASEGNKEVIWLLVESGASINTCDDKAHAALPQPAVVLKWGVQNKYIWMVPLLLDQDVDGVTGKPDYGQTTLELAVEYRSLFTINELVQNGVNIKTANGQRALMFVVGIQGLLYELDLEVAKWGGTDARGKTALYRAAEEWLTFVVKELAEKGASIHAEYEVRSLSVQERDLQKWSVEQDDKF</sequence>
<protein>
    <recommendedName>
        <fullName evidence="6">Ankyrin</fullName>
    </recommendedName>
</protein>
<keyword evidence="5" id="KW-1185">Reference proteome</keyword>
<organism evidence="4 5">
    <name type="scientific">Lepraria neglecta</name>
    <dbReference type="NCBI Taxonomy" id="209136"/>
    <lineage>
        <taxon>Eukaryota</taxon>
        <taxon>Fungi</taxon>
        <taxon>Dikarya</taxon>
        <taxon>Ascomycota</taxon>
        <taxon>Pezizomycotina</taxon>
        <taxon>Lecanoromycetes</taxon>
        <taxon>OSLEUM clade</taxon>
        <taxon>Lecanoromycetidae</taxon>
        <taxon>Lecanorales</taxon>
        <taxon>Lecanorineae</taxon>
        <taxon>Stereocaulaceae</taxon>
        <taxon>Lepraria</taxon>
    </lineage>
</organism>
<evidence type="ECO:0000256" key="2">
    <source>
        <dbReference type="ARBA" id="ARBA00023043"/>
    </source>
</evidence>
<dbReference type="Proteomes" id="UP001276659">
    <property type="component" value="Unassembled WGS sequence"/>
</dbReference>
<dbReference type="SMART" id="SM00248">
    <property type="entry name" value="ANK"/>
    <property type="match status" value="4"/>
</dbReference>
<proteinExistence type="predicted"/>
<feature type="repeat" description="ANK" evidence="3">
    <location>
        <begin position="40"/>
        <end position="72"/>
    </location>
</feature>
<keyword evidence="2 3" id="KW-0040">ANK repeat</keyword>
<evidence type="ECO:0000256" key="1">
    <source>
        <dbReference type="ARBA" id="ARBA00022737"/>
    </source>
</evidence>
<evidence type="ECO:0000313" key="5">
    <source>
        <dbReference type="Proteomes" id="UP001276659"/>
    </source>
</evidence>
<comment type="caution">
    <text evidence="4">The sequence shown here is derived from an EMBL/GenBank/DDBJ whole genome shotgun (WGS) entry which is preliminary data.</text>
</comment>
<dbReference type="Gene3D" id="1.25.40.20">
    <property type="entry name" value="Ankyrin repeat-containing domain"/>
    <property type="match status" value="2"/>
</dbReference>
<dbReference type="SUPFAM" id="SSF48403">
    <property type="entry name" value="Ankyrin repeat"/>
    <property type="match status" value="2"/>
</dbReference>